<evidence type="ECO:0000259" key="3">
    <source>
        <dbReference type="PROSITE" id="PS50887"/>
    </source>
</evidence>
<dbReference type="CDD" id="cd01949">
    <property type="entry name" value="GGDEF"/>
    <property type="match status" value="1"/>
</dbReference>
<evidence type="ECO:0000256" key="1">
    <source>
        <dbReference type="SAM" id="Coils"/>
    </source>
</evidence>
<dbReference type="InterPro" id="IPR000160">
    <property type="entry name" value="GGDEF_dom"/>
</dbReference>
<dbReference type="InterPro" id="IPR050469">
    <property type="entry name" value="Diguanylate_Cyclase"/>
</dbReference>
<feature type="domain" description="GGDEF" evidence="3">
    <location>
        <begin position="105"/>
        <end position="252"/>
    </location>
</feature>
<name>A0A1F5IQV9_9BACT</name>
<dbReference type="Gene3D" id="3.30.70.270">
    <property type="match status" value="1"/>
</dbReference>
<feature type="region of interest" description="Disordered" evidence="2">
    <location>
        <begin position="1"/>
        <end position="22"/>
    </location>
</feature>
<evidence type="ECO:0000313" key="4">
    <source>
        <dbReference type="EMBL" id="OGE18742.1"/>
    </source>
</evidence>
<keyword evidence="1" id="KW-0175">Coiled coil</keyword>
<sequence length="293" mass="32477">MPDPSRPETGHIHQPDIATREDRIQAKTTEIKELYDLLGPIGRDRTIAEREAALEEDRAELEEDNAELEQKAALHGKDGLTGLDDRYRFDEGLNREIQSAIRTGQKVSAFFADINNLKPVNDQYGHIAGDQVIKAVADVLSKRLRSTDCVYRYGGDEFAVLLPETDKASAAEVALRLLEGIKNLEVEIAEGQKINIDVALGVDTFKPDQKKPQKKVPPNAVKQYEKKLVDGADHAMYESKRRGDRKVVVAIDSEAEKFEIGQFLTQKGLSTADVVPVNRGQLPKATSLPKLPA</sequence>
<dbReference type="AlphaFoldDB" id="A0A1F5IQV9"/>
<dbReference type="EMBL" id="MFCR01000010">
    <property type="protein sequence ID" value="OGE18742.1"/>
    <property type="molecule type" value="Genomic_DNA"/>
</dbReference>
<proteinExistence type="predicted"/>
<accession>A0A1F5IQV9</accession>
<dbReference type="GO" id="GO:0052621">
    <property type="term" value="F:diguanylate cyclase activity"/>
    <property type="evidence" value="ECO:0007669"/>
    <property type="project" value="TreeGrafter"/>
</dbReference>
<dbReference type="NCBIfam" id="TIGR00254">
    <property type="entry name" value="GGDEF"/>
    <property type="match status" value="1"/>
</dbReference>
<evidence type="ECO:0000313" key="5">
    <source>
        <dbReference type="Proteomes" id="UP000176336"/>
    </source>
</evidence>
<dbReference type="PROSITE" id="PS50887">
    <property type="entry name" value="GGDEF"/>
    <property type="match status" value="1"/>
</dbReference>
<organism evidence="4 5">
    <name type="scientific">Candidatus Daviesbacteria bacterium RIFCSPHIGHO2_01_FULL_41_23</name>
    <dbReference type="NCBI Taxonomy" id="1797764"/>
    <lineage>
        <taxon>Bacteria</taxon>
        <taxon>Candidatus Daviesiibacteriota</taxon>
    </lineage>
</organism>
<dbReference type="InterPro" id="IPR043128">
    <property type="entry name" value="Rev_trsase/Diguanyl_cyclase"/>
</dbReference>
<dbReference type="SUPFAM" id="SSF55073">
    <property type="entry name" value="Nucleotide cyclase"/>
    <property type="match status" value="1"/>
</dbReference>
<dbReference type="Proteomes" id="UP000176336">
    <property type="component" value="Unassembled WGS sequence"/>
</dbReference>
<evidence type="ECO:0000256" key="2">
    <source>
        <dbReference type="SAM" id="MobiDB-lite"/>
    </source>
</evidence>
<reference evidence="4 5" key="1">
    <citation type="journal article" date="2016" name="Nat. Commun.">
        <title>Thousands of microbial genomes shed light on interconnected biogeochemical processes in an aquifer system.</title>
        <authorList>
            <person name="Anantharaman K."/>
            <person name="Brown C.T."/>
            <person name="Hug L.A."/>
            <person name="Sharon I."/>
            <person name="Castelle C.J."/>
            <person name="Probst A.J."/>
            <person name="Thomas B.C."/>
            <person name="Singh A."/>
            <person name="Wilkins M.J."/>
            <person name="Karaoz U."/>
            <person name="Brodie E.L."/>
            <person name="Williams K.H."/>
            <person name="Hubbard S.S."/>
            <person name="Banfield J.F."/>
        </authorList>
    </citation>
    <scope>NUCLEOTIDE SEQUENCE [LARGE SCALE GENOMIC DNA]</scope>
</reference>
<protein>
    <recommendedName>
        <fullName evidence="3">GGDEF domain-containing protein</fullName>
    </recommendedName>
</protein>
<gene>
    <name evidence="4" type="ORF">A2871_01875</name>
</gene>
<comment type="caution">
    <text evidence="4">The sequence shown here is derived from an EMBL/GenBank/DDBJ whole genome shotgun (WGS) entry which is preliminary data.</text>
</comment>
<dbReference type="InterPro" id="IPR029787">
    <property type="entry name" value="Nucleotide_cyclase"/>
</dbReference>
<dbReference type="Pfam" id="PF00990">
    <property type="entry name" value="GGDEF"/>
    <property type="match status" value="1"/>
</dbReference>
<dbReference type="PANTHER" id="PTHR45138">
    <property type="entry name" value="REGULATORY COMPONENTS OF SENSORY TRANSDUCTION SYSTEM"/>
    <property type="match status" value="1"/>
</dbReference>
<dbReference type="FunFam" id="3.30.70.270:FF:000001">
    <property type="entry name" value="Diguanylate cyclase domain protein"/>
    <property type="match status" value="1"/>
</dbReference>
<feature type="coiled-coil region" evidence="1">
    <location>
        <begin position="47"/>
        <end position="78"/>
    </location>
</feature>
<dbReference type="PANTHER" id="PTHR45138:SF9">
    <property type="entry name" value="DIGUANYLATE CYCLASE DGCM-RELATED"/>
    <property type="match status" value="1"/>
</dbReference>
<dbReference type="SMART" id="SM00267">
    <property type="entry name" value="GGDEF"/>
    <property type="match status" value="1"/>
</dbReference>